<protein>
    <submittedName>
        <fullName evidence="4">Uncharacterized LOC105940343</fullName>
    </submittedName>
</protein>
<evidence type="ECO:0000256" key="1">
    <source>
        <dbReference type="SAM" id="MobiDB-lite"/>
    </source>
</evidence>
<proteinExistence type="predicted"/>
<dbReference type="InterPro" id="IPR007110">
    <property type="entry name" value="Ig-like_dom"/>
</dbReference>
<dbReference type="Ensembl" id="ENSFHET00000015614.1">
    <property type="protein sequence ID" value="ENSFHEP00000000385.1"/>
    <property type="gene ID" value="ENSFHEG00000001099.1"/>
</dbReference>
<evidence type="ECO:0000313" key="4">
    <source>
        <dbReference type="Ensembl" id="ENSFHEP00000000385.1"/>
    </source>
</evidence>
<evidence type="ECO:0000256" key="2">
    <source>
        <dbReference type="SAM" id="SignalP"/>
    </source>
</evidence>
<evidence type="ECO:0000313" key="5">
    <source>
        <dbReference type="Proteomes" id="UP000265000"/>
    </source>
</evidence>
<organism evidence="4 5">
    <name type="scientific">Fundulus heteroclitus</name>
    <name type="common">Killifish</name>
    <name type="synonym">Mummichog</name>
    <dbReference type="NCBI Taxonomy" id="8078"/>
    <lineage>
        <taxon>Eukaryota</taxon>
        <taxon>Metazoa</taxon>
        <taxon>Chordata</taxon>
        <taxon>Craniata</taxon>
        <taxon>Vertebrata</taxon>
        <taxon>Euteleostomi</taxon>
        <taxon>Actinopterygii</taxon>
        <taxon>Neopterygii</taxon>
        <taxon>Teleostei</taxon>
        <taxon>Neoteleostei</taxon>
        <taxon>Acanthomorphata</taxon>
        <taxon>Ovalentaria</taxon>
        <taxon>Atherinomorphae</taxon>
        <taxon>Cyprinodontiformes</taxon>
        <taxon>Fundulidae</taxon>
        <taxon>Fundulus</taxon>
    </lineage>
</organism>
<keyword evidence="2" id="KW-0732">Signal</keyword>
<dbReference type="InterPro" id="IPR036179">
    <property type="entry name" value="Ig-like_dom_sf"/>
</dbReference>
<dbReference type="SMART" id="SM00409">
    <property type="entry name" value="IG"/>
    <property type="match status" value="1"/>
</dbReference>
<feature type="region of interest" description="Disordered" evidence="1">
    <location>
        <begin position="184"/>
        <end position="207"/>
    </location>
</feature>
<keyword evidence="5" id="KW-1185">Reference proteome</keyword>
<dbReference type="InterPro" id="IPR003599">
    <property type="entry name" value="Ig_sub"/>
</dbReference>
<feature type="signal peptide" evidence="2">
    <location>
        <begin position="1"/>
        <end position="21"/>
    </location>
</feature>
<reference evidence="4" key="1">
    <citation type="submission" date="2025-08" db="UniProtKB">
        <authorList>
            <consortium name="Ensembl"/>
        </authorList>
    </citation>
    <scope>IDENTIFICATION</scope>
</reference>
<dbReference type="Proteomes" id="UP000265000">
    <property type="component" value="Unplaced"/>
</dbReference>
<dbReference type="AlphaFoldDB" id="A0A3Q2NN96"/>
<evidence type="ECO:0000259" key="3">
    <source>
        <dbReference type="PROSITE" id="PS50835"/>
    </source>
</evidence>
<dbReference type="PROSITE" id="PS50835">
    <property type="entry name" value="IG_LIKE"/>
    <property type="match status" value="1"/>
</dbReference>
<reference evidence="4" key="2">
    <citation type="submission" date="2025-09" db="UniProtKB">
        <authorList>
            <consortium name="Ensembl"/>
        </authorList>
    </citation>
    <scope>IDENTIFICATION</scope>
</reference>
<dbReference type="GeneTree" id="ENSGT00990000203761"/>
<feature type="domain" description="Ig-like" evidence="3">
    <location>
        <begin position="37"/>
        <end position="121"/>
    </location>
</feature>
<feature type="chain" id="PRO_5018706870" evidence="2">
    <location>
        <begin position="22"/>
        <end position="272"/>
    </location>
</feature>
<dbReference type="Gene3D" id="2.60.40.10">
    <property type="entry name" value="Immunoglobulins"/>
    <property type="match status" value="1"/>
</dbReference>
<sequence length="272" mass="30581">MYAFLLSAISCLCFLQGGVLSEECSKSVLGKRETFPVASGSSLSLSCVVQHCGHSWRGKWTWENTTGYSTDVKDSARHLLSNFTLDANKTKLNLKIAGVIQSDEGSYRCNVQWSDRSSDVSHWMQVNVTKGVASQRKILHRVLVCTGAFLCLPAILGLARCLSSEVKPQPHPRIEVLYAAVNNDRSQQPPQPLPRRPVPKKRTAPPHKVAVCRHFSGRPKEARGRERAGSAHRLLIRQVFPLITAERRWKIWSSQVQRSISIVLVTWWELFL</sequence>
<dbReference type="SUPFAM" id="SSF48726">
    <property type="entry name" value="Immunoglobulin"/>
    <property type="match status" value="1"/>
</dbReference>
<name>A0A3Q2NN96_FUNHE</name>
<accession>A0A3Q2NN96</accession>
<dbReference type="InterPro" id="IPR013783">
    <property type="entry name" value="Ig-like_fold"/>
</dbReference>